<dbReference type="PANTHER" id="PTHR43220">
    <property type="match status" value="1"/>
</dbReference>
<dbReference type="EMBL" id="CAJVPV010012150">
    <property type="protein sequence ID" value="CAG8667928.1"/>
    <property type="molecule type" value="Genomic_DNA"/>
</dbReference>
<evidence type="ECO:0000256" key="5">
    <source>
        <dbReference type="ARBA" id="ARBA00025797"/>
    </source>
</evidence>
<feature type="transmembrane region" description="Helical" evidence="6">
    <location>
        <begin position="352"/>
        <end position="374"/>
    </location>
</feature>
<protein>
    <submittedName>
        <fullName evidence="8">13634_t:CDS:1</fullName>
    </submittedName>
</protein>
<reference evidence="8" key="1">
    <citation type="submission" date="2021-06" db="EMBL/GenBank/DDBJ databases">
        <authorList>
            <person name="Kallberg Y."/>
            <person name="Tangrot J."/>
            <person name="Rosling A."/>
        </authorList>
    </citation>
    <scope>NUCLEOTIDE SEQUENCE</scope>
    <source>
        <strain evidence="8">CL551</strain>
    </source>
</reference>
<dbReference type="GO" id="GO:0005789">
    <property type="term" value="C:endoplasmic reticulum membrane"/>
    <property type="evidence" value="ECO:0007669"/>
    <property type="project" value="TreeGrafter"/>
</dbReference>
<evidence type="ECO:0000313" key="9">
    <source>
        <dbReference type="Proteomes" id="UP000789342"/>
    </source>
</evidence>
<comment type="subcellular location">
    <subcellularLocation>
        <location evidence="1">Membrane</location>
        <topology evidence="1">Multi-pass membrane protein</topology>
    </subcellularLocation>
</comment>
<evidence type="ECO:0000256" key="1">
    <source>
        <dbReference type="ARBA" id="ARBA00004141"/>
    </source>
</evidence>
<evidence type="ECO:0000259" key="7">
    <source>
        <dbReference type="Pfam" id="PF09335"/>
    </source>
</evidence>
<feature type="domain" description="VTT" evidence="7">
    <location>
        <begin position="219"/>
        <end position="338"/>
    </location>
</feature>
<dbReference type="OrthoDB" id="3364966at2759"/>
<keyword evidence="3 6" id="KW-1133">Transmembrane helix</keyword>
<accession>A0A9N9E877</accession>
<evidence type="ECO:0000256" key="6">
    <source>
        <dbReference type="SAM" id="Phobius"/>
    </source>
</evidence>
<sequence length="429" mass="48026">MENKLSSYISSIFQPQRSVTATISSISSESEPLLKKSPFCDSVDSMKILGMPTVDEGGINVDINVNENKKSNMLFSGDWIQRFIIKRKDENGSFTQNNDDVRINVDTNEGINGGEITSDRIREDTIEGNSDSRDGKWDMLKALLQLTCLFVVSTVVVYATLMFYLPPLDENQKQNLRIPKSIEDLQELNKILSEYMDQYNFNVMTTYSVVYIFLQTFSIPGSMWLSILGGALFGLPTSLLIVCMCSAIGASNCYLLSKNFGKSFVRKNFSTKLSTWSAQLRAQSHNLLNYMIVLRLMPFPPNWFANIAAPHVGVPLSVFFIGTLFGVAGPSIIHIQAGMTINQLTSADEFQIFSWTNVGALALIGVAVLVPVWIRRRSEKKEDVRRLESGGEYEEITGANEHGEMEFRDRRIYGTFAKLNSRSGSLQVS</sequence>
<evidence type="ECO:0000256" key="4">
    <source>
        <dbReference type="ARBA" id="ARBA00023136"/>
    </source>
</evidence>
<dbReference type="Proteomes" id="UP000789342">
    <property type="component" value="Unassembled WGS sequence"/>
</dbReference>
<comment type="similarity">
    <text evidence="5">Belongs to the TMEM41 family.</text>
</comment>
<dbReference type="Pfam" id="PF09335">
    <property type="entry name" value="VTT_dom"/>
    <property type="match status" value="1"/>
</dbReference>
<dbReference type="AlphaFoldDB" id="A0A9N9E877"/>
<proteinExistence type="inferred from homology"/>
<feature type="transmembrane region" description="Helical" evidence="6">
    <location>
        <begin position="303"/>
        <end position="332"/>
    </location>
</feature>
<keyword evidence="9" id="KW-1185">Reference proteome</keyword>
<name>A0A9N9E877_9GLOM</name>
<evidence type="ECO:0000256" key="2">
    <source>
        <dbReference type="ARBA" id="ARBA00022692"/>
    </source>
</evidence>
<keyword evidence="4 6" id="KW-0472">Membrane</keyword>
<comment type="caution">
    <text evidence="8">The sequence shown here is derived from an EMBL/GenBank/DDBJ whole genome shotgun (WGS) entry which is preliminary data.</text>
</comment>
<feature type="transmembrane region" description="Helical" evidence="6">
    <location>
        <begin position="142"/>
        <end position="165"/>
    </location>
</feature>
<evidence type="ECO:0000256" key="3">
    <source>
        <dbReference type="ARBA" id="ARBA00022989"/>
    </source>
</evidence>
<dbReference type="InterPro" id="IPR045014">
    <property type="entry name" value="TM41A/B"/>
</dbReference>
<evidence type="ECO:0000313" key="8">
    <source>
        <dbReference type="EMBL" id="CAG8667928.1"/>
    </source>
</evidence>
<dbReference type="GO" id="GO:0000045">
    <property type="term" value="P:autophagosome assembly"/>
    <property type="evidence" value="ECO:0007669"/>
    <property type="project" value="TreeGrafter"/>
</dbReference>
<dbReference type="PANTHER" id="PTHR43220:SF18">
    <property type="entry name" value="TRANSMEMBRANE PROTEIN 41B"/>
    <property type="match status" value="1"/>
</dbReference>
<keyword evidence="2 6" id="KW-0812">Transmembrane</keyword>
<organism evidence="8 9">
    <name type="scientific">Acaulospora morrowiae</name>
    <dbReference type="NCBI Taxonomy" id="94023"/>
    <lineage>
        <taxon>Eukaryota</taxon>
        <taxon>Fungi</taxon>
        <taxon>Fungi incertae sedis</taxon>
        <taxon>Mucoromycota</taxon>
        <taxon>Glomeromycotina</taxon>
        <taxon>Glomeromycetes</taxon>
        <taxon>Diversisporales</taxon>
        <taxon>Acaulosporaceae</taxon>
        <taxon>Acaulospora</taxon>
    </lineage>
</organism>
<dbReference type="InterPro" id="IPR032816">
    <property type="entry name" value="VTT_dom"/>
</dbReference>
<feature type="transmembrane region" description="Helical" evidence="6">
    <location>
        <begin position="223"/>
        <end position="256"/>
    </location>
</feature>
<gene>
    <name evidence="8" type="ORF">AMORRO_LOCUS10702</name>
</gene>